<dbReference type="OrthoDB" id="411251at2759"/>
<keyword evidence="4" id="KW-1185">Reference proteome</keyword>
<gene>
    <name evidence="3" type="ORF">BCR44DRAFT_33941</name>
</gene>
<dbReference type="InterPro" id="IPR013656">
    <property type="entry name" value="PAS_4"/>
</dbReference>
<sequence length="661" mass="71734">MHANFISFHDLSPDGRYQYVSPSVTTLLGYAPSEVVGRPAYDFFRDDEIPACRALHAQTIAQEKVAVVVHCHMRHKQGHFIKVSIVSNLTSGGIVASTCRADEHETLRAREVTGQELHFIESNGVVISKSWTKATSSTTPAEPQASVADVSKTVATAEPTAEPPSPQSWDAAVAAISDARTCLLIDRFTANLKVVFASPNACEIFGQGAALSPPSSPSWIVGRSLLDLVDPSARNRVQEEITKAKAMDGICHLRFRAAPESGESKAAHVVDMVLMCTADALIAIARQALTMSTATISHSDQDDVSMRSWNRRSTTSNSASQTPASASPVPHQLHPQPVYTPGKGLVILTQNEPKYLDFAPPLALLPALGDFDDLGDDDEEYGDEDEEMDQYDEEDSASCVSHAASGVSDTSSALYAPSSVWAQQSTTSTDSDDVDVYARGVNGVIDGNFKLAGDSPQMHHTQHQQQQHMVYRPPPQPLAQGMPVYHAPAPHVPPSTSVQHQQRQLEQRQRQPHANPGPRASRPGYRHHPYRPFHAEPQQYMQRPRASSTFYAYSTPAGSLDQCVELSFYHQNQHQHHQHVYLPGPHHAYASGDHVSGPAYAQAPHQAHVRPSSSGQEYGWVGPSHPQARVFRYRDANALDAAYGMGKGAGGDGSSVDGQVG</sequence>
<dbReference type="InterPro" id="IPR000014">
    <property type="entry name" value="PAS"/>
</dbReference>
<dbReference type="EMBL" id="MCFL01000045">
    <property type="protein sequence ID" value="ORZ32498.1"/>
    <property type="molecule type" value="Genomic_DNA"/>
</dbReference>
<dbReference type="CDD" id="cd00130">
    <property type="entry name" value="PAS"/>
    <property type="match status" value="2"/>
</dbReference>
<dbReference type="Pfam" id="PF08448">
    <property type="entry name" value="PAS_4"/>
    <property type="match status" value="1"/>
</dbReference>
<name>A0A1Y2HD27_9FUNG</name>
<dbReference type="SUPFAM" id="SSF55785">
    <property type="entry name" value="PYP-like sensor domain (PAS domain)"/>
    <property type="match status" value="1"/>
</dbReference>
<feature type="region of interest" description="Disordered" evidence="1">
    <location>
        <begin position="296"/>
        <end position="335"/>
    </location>
</feature>
<organism evidence="3 4">
    <name type="scientific">Catenaria anguillulae PL171</name>
    <dbReference type="NCBI Taxonomy" id="765915"/>
    <lineage>
        <taxon>Eukaryota</taxon>
        <taxon>Fungi</taxon>
        <taxon>Fungi incertae sedis</taxon>
        <taxon>Blastocladiomycota</taxon>
        <taxon>Blastocladiomycetes</taxon>
        <taxon>Blastocladiales</taxon>
        <taxon>Catenariaceae</taxon>
        <taxon>Catenaria</taxon>
    </lineage>
</organism>
<accession>A0A1Y2HD27</accession>
<feature type="compositionally biased region" description="Low complexity" evidence="1">
    <location>
        <begin position="306"/>
        <end position="322"/>
    </location>
</feature>
<reference evidence="3 4" key="1">
    <citation type="submission" date="2016-07" db="EMBL/GenBank/DDBJ databases">
        <title>Pervasive Adenine N6-methylation of Active Genes in Fungi.</title>
        <authorList>
            <consortium name="DOE Joint Genome Institute"/>
            <person name="Mondo S.J."/>
            <person name="Dannebaum R.O."/>
            <person name="Kuo R.C."/>
            <person name="Labutti K."/>
            <person name="Haridas S."/>
            <person name="Kuo A."/>
            <person name="Salamov A."/>
            <person name="Ahrendt S.R."/>
            <person name="Lipzen A."/>
            <person name="Sullivan W."/>
            <person name="Andreopoulos W.B."/>
            <person name="Clum A."/>
            <person name="Lindquist E."/>
            <person name="Daum C."/>
            <person name="Ramamoorthy G.K."/>
            <person name="Gryganskyi A."/>
            <person name="Culley D."/>
            <person name="Magnuson J.K."/>
            <person name="James T.Y."/>
            <person name="O'Malley M.A."/>
            <person name="Stajich J.E."/>
            <person name="Spatafora J.W."/>
            <person name="Visel A."/>
            <person name="Grigoriev I.V."/>
        </authorList>
    </citation>
    <scope>NUCLEOTIDE SEQUENCE [LARGE SCALE GENOMIC DNA]</scope>
    <source>
        <strain evidence="3 4">PL171</strain>
    </source>
</reference>
<dbReference type="Gene3D" id="3.30.450.20">
    <property type="entry name" value="PAS domain"/>
    <property type="match status" value="1"/>
</dbReference>
<dbReference type="NCBIfam" id="TIGR00229">
    <property type="entry name" value="sensory_box"/>
    <property type="match status" value="1"/>
</dbReference>
<comment type="caution">
    <text evidence="3">The sequence shown here is derived from an EMBL/GenBank/DDBJ whole genome shotgun (WGS) entry which is preliminary data.</text>
</comment>
<feature type="domain" description="PAS" evidence="2">
    <location>
        <begin position="11"/>
        <end position="63"/>
    </location>
</feature>
<dbReference type="SMART" id="SM00091">
    <property type="entry name" value="PAS"/>
    <property type="match status" value="2"/>
</dbReference>
<dbReference type="Proteomes" id="UP000193411">
    <property type="component" value="Unassembled WGS sequence"/>
</dbReference>
<feature type="region of interest" description="Disordered" evidence="1">
    <location>
        <begin position="474"/>
        <end position="532"/>
    </location>
</feature>
<dbReference type="InterPro" id="IPR035965">
    <property type="entry name" value="PAS-like_dom_sf"/>
</dbReference>
<evidence type="ECO:0000313" key="4">
    <source>
        <dbReference type="Proteomes" id="UP000193411"/>
    </source>
</evidence>
<dbReference type="PROSITE" id="PS50112">
    <property type="entry name" value="PAS"/>
    <property type="match status" value="1"/>
</dbReference>
<evidence type="ECO:0000259" key="2">
    <source>
        <dbReference type="PROSITE" id="PS50112"/>
    </source>
</evidence>
<evidence type="ECO:0000313" key="3">
    <source>
        <dbReference type="EMBL" id="ORZ32498.1"/>
    </source>
</evidence>
<dbReference type="AlphaFoldDB" id="A0A1Y2HD27"/>
<proteinExistence type="predicted"/>
<dbReference type="STRING" id="765915.A0A1Y2HD27"/>
<evidence type="ECO:0000256" key="1">
    <source>
        <dbReference type="SAM" id="MobiDB-lite"/>
    </source>
</evidence>
<protein>
    <recommendedName>
        <fullName evidence="2">PAS domain-containing protein</fullName>
    </recommendedName>
</protein>